<keyword evidence="4" id="KW-1185">Reference proteome</keyword>
<dbReference type="GO" id="GO:0032039">
    <property type="term" value="C:integrator complex"/>
    <property type="evidence" value="ECO:0007669"/>
    <property type="project" value="InterPro"/>
</dbReference>
<evidence type="ECO:0000256" key="2">
    <source>
        <dbReference type="ARBA" id="ARBA00023242"/>
    </source>
</evidence>
<dbReference type="EMBL" id="JAOPGA020001164">
    <property type="protein sequence ID" value="KAL0485763.1"/>
    <property type="molecule type" value="Genomic_DNA"/>
</dbReference>
<comment type="caution">
    <text evidence="3">The sequence shown here is derived from an EMBL/GenBank/DDBJ whole genome shotgun (WGS) entry which is preliminary data.</text>
</comment>
<evidence type="ECO:0000313" key="3">
    <source>
        <dbReference type="EMBL" id="KAL0485763.1"/>
    </source>
</evidence>
<dbReference type="PANTHER" id="PTHR46094">
    <property type="entry name" value="INTEGRATOR COMPLEX SUBUNIT 9"/>
    <property type="match status" value="1"/>
</dbReference>
<evidence type="ECO:0000256" key="1">
    <source>
        <dbReference type="ARBA" id="ARBA00004123"/>
    </source>
</evidence>
<reference evidence="3 4" key="1">
    <citation type="submission" date="2024-03" db="EMBL/GenBank/DDBJ databases">
        <title>The Acrasis kona genome and developmental transcriptomes reveal deep origins of eukaryotic multicellular pathways.</title>
        <authorList>
            <person name="Sheikh S."/>
            <person name="Fu C.-J."/>
            <person name="Brown M.W."/>
            <person name="Baldauf S.L."/>
        </authorList>
    </citation>
    <scope>NUCLEOTIDE SEQUENCE [LARGE SCALE GENOMIC DNA]</scope>
    <source>
        <strain evidence="3 4">ATCC MYA-3509</strain>
    </source>
</reference>
<comment type="subcellular location">
    <subcellularLocation>
        <location evidence="1">Nucleus</location>
    </subcellularLocation>
</comment>
<sequence length="70" mass="8102">MLALPYLTSNPSFNGTIYATEPTTQIGRKFMEELITNIKRGHHQELQSHDTSKTLIKALTKEEEELHKKY</sequence>
<dbReference type="Proteomes" id="UP001431209">
    <property type="component" value="Unassembled WGS sequence"/>
</dbReference>
<dbReference type="PANTHER" id="PTHR46094:SF1">
    <property type="entry name" value="INTEGRATOR COMPLEX SUBUNIT 9"/>
    <property type="match status" value="1"/>
</dbReference>
<evidence type="ECO:0000313" key="4">
    <source>
        <dbReference type="Proteomes" id="UP001431209"/>
    </source>
</evidence>
<dbReference type="GO" id="GO:0034472">
    <property type="term" value="P:snRNA 3'-end processing"/>
    <property type="evidence" value="ECO:0007669"/>
    <property type="project" value="TreeGrafter"/>
</dbReference>
<keyword evidence="2" id="KW-0539">Nucleus</keyword>
<protein>
    <submittedName>
        <fullName evidence="3">Uncharacterized protein</fullName>
    </submittedName>
</protein>
<proteinExistence type="predicted"/>
<dbReference type="InterPro" id="IPR036866">
    <property type="entry name" value="RibonucZ/Hydroxyglut_hydro"/>
</dbReference>
<dbReference type="AlphaFoldDB" id="A0AAW2Z7H2"/>
<feature type="non-terminal residue" evidence="3">
    <location>
        <position position="70"/>
    </location>
</feature>
<name>A0AAW2Z7H2_9EUKA</name>
<gene>
    <name evidence="3" type="ORF">AKO1_003253</name>
</gene>
<accession>A0AAW2Z7H2</accession>
<organism evidence="3 4">
    <name type="scientific">Acrasis kona</name>
    <dbReference type="NCBI Taxonomy" id="1008807"/>
    <lineage>
        <taxon>Eukaryota</taxon>
        <taxon>Discoba</taxon>
        <taxon>Heterolobosea</taxon>
        <taxon>Tetramitia</taxon>
        <taxon>Eutetramitia</taxon>
        <taxon>Acrasidae</taxon>
        <taxon>Acrasis</taxon>
    </lineage>
</organism>
<dbReference type="SUPFAM" id="SSF56281">
    <property type="entry name" value="Metallo-hydrolase/oxidoreductase"/>
    <property type="match status" value="1"/>
</dbReference>
<dbReference type="Gene3D" id="3.60.15.10">
    <property type="entry name" value="Ribonuclease Z/Hydroxyacylglutathione hydrolase-like"/>
    <property type="match status" value="1"/>
</dbReference>
<dbReference type="InterPro" id="IPR027074">
    <property type="entry name" value="Integrator_9su"/>
</dbReference>